<organism evidence="1 2">
    <name type="scientific">Rhodopseudomonas faecalis</name>
    <dbReference type="NCBI Taxonomy" id="99655"/>
    <lineage>
        <taxon>Bacteria</taxon>
        <taxon>Pseudomonadati</taxon>
        <taxon>Pseudomonadota</taxon>
        <taxon>Alphaproteobacteria</taxon>
        <taxon>Hyphomicrobiales</taxon>
        <taxon>Nitrobacteraceae</taxon>
        <taxon>Rhodopseudomonas</taxon>
    </lineage>
</organism>
<reference evidence="1 2" key="1">
    <citation type="submission" date="2018-06" db="EMBL/GenBank/DDBJ databases">
        <title>Genomic Encyclopedia of Archaeal and Bacterial Type Strains, Phase II (KMG-II): from individual species to whole genera.</title>
        <authorList>
            <person name="Goeker M."/>
        </authorList>
    </citation>
    <scope>NUCLEOTIDE SEQUENCE [LARGE SCALE GENOMIC DNA]</scope>
    <source>
        <strain evidence="1 2">JCM 11668</strain>
    </source>
</reference>
<dbReference type="EMBL" id="QJTI01000004">
    <property type="protein sequence ID" value="PYF04066.1"/>
    <property type="molecule type" value="Genomic_DNA"/>
</dbReference>
<dbReference type="Proteomes" id="UP000248148">
    <property type="component" value="Unassembled WGS sequence"/>
</dbReference>
<dbReference type="AlphaFoldDB" id="A0A318TH76"/>
<accession>A0A318TH76</accession>
<evidence type="ECO:0000313" key="2">
    <source>
        <dbReference type="Proteomes" id="UP000248148"/>
    </source>
</evidence>
<gene>
    <name evidence="1" type="ORF">BJ122_10444</name>
</gene>
<evidence type="ECO:0000313" key="1">
    <source>
        <dbReference type="EMBL" id="PYF04066.1"/>
    </source>
</evidence>
<proteinExistence type="predicted"/>
<keyword evidence="2" id="KW-1185">Reference proteome</keyword>
<comment type="caution">
    <text evidence="1">The sequence shown here is derived from an EMBL/GenBank/DDBJ whole genome shotgun (WGS) entry which is preliminary data.</text>
</comment>
<protein>
    <submittedName>
        <fullName evidence="1">Uncharacterized protein</fullName>
    </submittedName>
</protein>
<name>A0A318TH76_9BRAD</name>
<sequence length="89" mass="10238">MPPRLPSLPTLAQFLDEARRIGCKQRFVRGRLVLEHPSGNTSVVVKRMLPTEQLTQFYTEYLSRILGVTKFVGVREPRPNWVPSSDEEN</sequence>